<name>A0ABW4HNI4_9BACI</name>
<dbReference type="EMBL" id="JBHUDE010000028">
    <property type="protein sequence ID" value="MFD1607168.1"/>
    <property type="molecule type" value="Genomic_DNA"/>
</dbReference>
<evidence type="ECO:0000313" key="3">
    <source>
        <dbReference type="Proteomes" id="UP001597221"/>
    </source>
</evidence>
<dbReference type="Proteomes" id="UP001597221">
    <property type="component" value="Unassembled WGS sequence"/>
</dbReference>
<reference evidence="3" key="1">
    <citation type="journal article" date="2019" name="Int. J. Syst. Evol. Microbiol.">
        <title>The Global Catalogue of Microorganisms (GCM) 10K type strain sequencing project: providing services to taxonomists for standard genome sequencing and annotation.</title>
        <authorList>
            <consortium name="The Broad Institute Genomics Platform"/>
            <consortium name="The Broad Institute Genome Sequencing Center for Infectious Disease"/>
            <person name="Wu L."/>
            <person name="Ma J."/>
        </authorList>
    </citation>
    <scope>NUCLEOTIDE SEQUENCE [LARGE SCALE GENOMIC DNA]</scope>
    <source>
        <strain evidence="3">CGMCC 1.12376</strain>
    </source>
</reference>
<keyword evidence="1" id="KW-0812">Transmembrane</keyword>
<feature type="transmembrane region" description="Helical" evidence="1">
    <location>
        <begin position="82"/>
        <end position="101"/>
    </location>
</feature>
<accession>A0ABW4HNI4</accession>
<keyword evidence="1" id="KW-0472">Membrane</keyword>
<feature type="transmembrane region" description="Helical" evidence="1">
    <location>
        <begin position="377"/>
        <end position="397"/>
    </location>
</feature>
<sequence>MKTKQREWMFLFVCIFLGILAELSFLHGEIGISYIIFIAVFYSVVFIRFRFSFEHRRIGLLLMAGIWILAGSYVLYDSTVFYLLNTLVIPAVVFFHIVLITSPGSLNWSKLSFIKLVSGKLLDTFNFLTNYLSYVGRTLSRNGKQGKNDTPRHILLGFIIAIPLLFIVIHLLMSADVAFKEFVQRLFFFELRMNIVEIGFRIGFILIMSLFFFCVFKVLGKRTNREIEMNQTNNIKIWPGTMAVTILVLLNAVYVLFLVIQFQYLFSGGLHEGFTYADYARQGFFELLLVTLINWTVLLVCMKHVKRESRSLNRTLQILYSILIGVSGALLLSAWQRLMLYEEMYGYTMERLLAQSFMMFLMVIFAYTLIRVWLENLPILHFYLISSFIFYALLNVVNLEETIVENNIERYEETGKIDLYYLNRLGGEGLKGLIYLYEQDPDIPELKEILAENQERFTRDETPSWQSFNFTRNEARSLLKELEL</sequence>
<keyword evidence="3" id="KW-1185">Reference proteome</keyword>
<evidence type="ECO:0000256" key="1">
    <source>
        <dbReference type="SAM" id="Phobius"/>
    </source>
</evidence>
<evidence type="ECO:0000313" key="2">
    <source>
        <dbReference type="EMBL" id="MFD1607168.1"/>
    </source>
</evidence>
<feature type="transmembrane region" description="Helical" evidence="1">
    <location>
        <begin position="198"/>
        <end position="219"/>
    </location>
</feature>
<feature type="transmembrane region" description="Helical" evidence="1">
    <location>
        <begin position="32"/>
        <end position="51"/>
    </location>
</feature>
<gene>
    <name evidence="2" type="ORF">ACFSBH_05835</name>
</gene>
<organism evidence="2 3">
    <name type="scientific">Oceanobacillus luteolus</name>
    <dbReference type="NCBI Taxonomy" id="1274358"/>
    <lineage>
        <taxon>Bacteria</taxon>
        <taxon>Bacillati</taxon>
        <taxon>Bacillota</taxon>
        <taxon>Bacilli</taxon>
        <taxon>Bacillales</taxon>
        <taxon>Bacillaceae</taxon>
        <taxon>Oceanobacillus</taxon>
    </lineage>
</organism>
<feature type="transmembrane region" description="Helical" evidence="1">
    <location>
        <begin position="154"/>
        <end position="178"/>
    </location>
</feature>
<keyword evidence="1" id="KW-1133">Transmembrane helix</keyword>
<feature type="transmembrane region" description="Helical" evidence="1">
    <location>
        <begin position="58"/>
        <end position="76"/>
    </location>
</feature>
<feature type="transmembrane region" description="Helical" evidence="1">
    <location>
        <begin position="7"/>
        <end position="26"/>
    </location>
</feature>
<dbReference type="InterPro" id="IPR025291">
    <property type="entry name" value="DUF4153"/>
</dbReference>
<dbReference type="RefSeq" id="WP_251513446.1">
    <property type="nucleotide sequence ID" value="NZ_JAMBON010000011.1"/>
</dbReference>
<feature type="transmembrane region" description="Helical" evidence="1">
    <location>
        <begin position="352"/>
        <end position="370"/>
    </location>
</feature>
<feature type="transmembrane region" description="Helical" evidence="1">
    <location>
        <begin position="314"/>
        <end position="332"/>
    </location>
</feature>
<comment type="caution">
    <text evidence="2">The sequence shown here is derived from an EMBL/GenBank/DDBJ whole genome shotgun (WGS) entry which is preliminary data.</text>
</comment>
<proteinExistence type="predicted"/>
<dbReference type="Pfam" id="PF13687">
    <property type="entry name" value="DUF4153"/>
    <property type="match status" value="1"/>
</dbReference>
<protein>
    <submittedName>
        <fullName evidence="2">DUF4153 domain-containing protein</fullName>
    </submittedName>
</protein>
<feature type="transmembrane region" description="Helical" evidence="1">
    <location>
        <begin position="240"/>
        <end position="264"/>
    </location>
</feature>
<feature type="transmembrane region" description="Helical" evidence="1">
    <location>
        <begin position="284"/>
        <end position="302"/>
    </location>
</feature>